<name>A0A9P1M2W0_YEREN</name>
<keyword evidence="2" id="KW-0472">Membrane</keyword>
<reference evidence="3 4" key="1">
    <citation type="submission" date="2015-03" db="EMBL/GenBank/DDBJ databases">
        <authorList>
            <consortium name="Pathogen Informatics"/>
            <person name="Murphy D."/>
        </authorList>
    </citation>
    <scope>NUCLEOTIDE SEQUENCE [LARGE SCALE GENOMIC DNA]</scope>
    <source>
        <strain evidence="3 4">IP27818</strain>
    </source>
</reference>
<dbReference type="AlphaFoldDB" id="A0A9P1M2W0"/>
<feature type="compositionally biased region" description="Pro residues" evidence="1">
    <location>
        <begin position="133"/>
        <end position="160"/>
    </location>
</feature>
<protein>
    <submittedName>
        <fullName evidence="3">Uncharacterized protein</fullName>
    </submittedName>
</protein>
<comment type="caution">
    <text evidence="3">The sequence shown here is derived from an EMBL/GenBank/DDBJ whole genome shotgun (WGS) entry which is preliminary data.</text>
</comment>
<evidence type="ECO:0000313" key="4">
    <source>
        <dbReference type="Proteomes" id="UP000041356"/>
    </source>
</evidence>
<gene>
    <name evidence="3" type="ORF">ERS137939_00082</name>
</gene>
<evidence type="ECO:0000256" key="1">
    <source>
        <dbReference type="SAM" id="MobiDB-lite"/>
    </source>
</evidence>
<accession>A0A9P1M2W0</accession>
<feature type="compositionally biased region" description="Polar residues" evidence="1">
    <location>
        <begin position="116"/>
        <end position="129"/>
    </location>
</feature>
<proteinExistence type="predicted"/>
<evidence type="ECO:0000313" key="3">
    <source>
        <dbReference type="EMBL" id="CNE87504.1"/>
    </source>
</evidence>
<feature type="region of interest" description="Disordered" evidence="1">
    <location>
        <begin position="115"/>
        <end position="162"/>
    </location>
</feature>
<keyword evidence="2" id="KW-0812">Transmembrane</keyword>
<dbReference type="EMBL" id="CPZF01000001">
    <property type="protein sequence ID" value="CNE87504.1"/>
    <property type="molecule type" value="Genomic_DNA"/>
</dbReference>
<dbReference type="Proteomes" id="UP000041356">
    <property type="component" value="Unassembled WGS sequence"/>
</dbReference>
<feature type="transmembrane region" description="Helical" evidence="2">
    <location>
        <begin position="166"/>
        <end position="188"/>
    </location>
</feature>
<sequence length="333" mass="36200">MLAKIVPCQPSEPGTAQLMIRLRGEQAELSNLTFSLCNNEQNYLQPDNSWSSAPHWFTIDGGYPFNNGSGFRIGPTILDPLLERASQVQIQVQLTSGETRSTTLQLVRDELFSSDARGQTGNYSGSTLLTTPTPAPESVPVAEPEPTPAEPIPAPAPPQPKRSSSLIPMIATGLLVLLIAAGALWWFMDRDSNTTQPAAVDKQPETPAITAAPEAKSNVSECSPTNMVSQSELDFVQNCVQQKLDSDKLLTIIQAAKDANKCGVAQRLYANRAQGGDIKVALAYAGEYDPQGHKPSECFKTADPDTAVYWYETVLQTDPSNQKAKQRLEELRK</sequence>
<organism evidence="3 4">
    <name type="scientific">Yersinia enterocolitica</name>
    <dbReference type="NCBI Taxonomy" id="630"/>
    <lineage>
        <taxon>Bacteria</taxon>
        <taxon>Pseudomonadati</taxon>
        <taxon>Pseudomonadota</taxon>
        <taxon>Gammaproteobacteria</taxon>
        <taxon>Enterobacterales</taxon>
        <taxon>Yersiniaceae</taxon>
        <taxon>Yersinia</taxon>
    </lineage>
</organism>
<dbReference type="RefSeq" id="WP_050129740.1">
    <property type="nucleotide sequence ID" value="NZ_CP107081.1"/>
</dbReference>
<keyword evidence="2" id="KW-1133">Transmembrane helix</keyword>
<evidence type="ECO:0000256" key="2">
    <source>
        <dbReference type="SAM" id="Phobius"/>
    </source>
</evidence>